<name>A0A1Z5YYK7_9PROT</name>
<organism evidence="2 3">
    <name type="scientific">Acetobacter cibinongensis</name>
    <dbReference type="NCBI Taxonomy" id="146475"/>
    <lineage>
        <taxon>Bacteria</taxon>
        <taxon>Pseudomonadati</taxon>
        <taxon>Pseudomonadota</taxon>
        <taxon>Alphaproteobacteria</taxon>
        <taxon>Acetobacterales</taxon>
        <taxon>Acetobacteraceae</taxon>
        <taxon>Acetobacter</taxon>
    </lineage>
</organism>
<dbReference type="RefSeq" id="WP_086650229.1">
    <property type="nucleotide sequence ID" value="NZ_JOMQ01000004.1"/>
</dbReference>
<sequence>MLEKVIPYNGWNFLRNLGDRFGANVIDYVSGALPVISRKEEPHVLAVGSILFMANQNSHLWGIGCMNSSLPDVMIDSCNVHALRGKYTADLLTKAGYTLRDIPFGDPGILAAEVISKQCSQYTIKTFTPIVIIPHYSNYKSYKEHYGASREVKIIDMATDRIDIIKEIESADIVISESLHGLIFGCALGKKITWVGNQNSDTFKYYDWMTTIDSNLDVFDPYTNSLEQLAKESRGAKSIVDKQALVDAFPSYLGYYRTSRGHINYRNARSHEYVLFIVTREQLGLDQDKVLEPITFFEAAKRYCSKMFSTWDEPVYAFVSLQGEGVVPQKNQIHEILFEMDHYSHDFSVIITRDEIDNINRERSSCGAFLDYAPGTIAEASTLLIRPQDKWGWEAGYVIFCV</sequence>
<evidence type="ECO:0000313" key="2">
    <source>
        <dbReference type="EMBL" id="OUJ04401.1"/>
    </source>
</evidence>
<protein>
    <recommendedName>
        <fullName evidence="1">Polysaccharide pyruvyl transferase domain-containing protein</fullName>
    </recommendedName>
</protein>
<dbReference type="EMBL" id="JOMQ01000004">
    <property type="protein sequence ID" value="OUJ04401.1"/>
    <property type="molecule type" value="Genomic_DNA"/>
</dbReference>
<evidence type="ECO:0000313" key="3">
    <source>
        <dbReference type="Proteomes" id="UP000196086"/>
    </source>
</evidence>
<dbReference type="AlphaFoldDB" id="A0A1Z5YYK7"/>
<dbReference type="InterPro" id="IPR007345">
    <property type="entry name" value="Polysacch_pyruvyl_Trfase"/>
</dbReference>
<comment type="caution">
    <text evidence="2">The sequence shown here is derived from an EMBL/GenBank/DDBJ whole genome shotgun (WGS) entry which is preliminary data.</text>
</comment>
<proteinExistence type="predicted"/>
<evidence type="ECO:0000259" key="1">
    <source>
        <dbReference type="Pfam" id="PF04230"/>
    </source>
</evidence>
<dbReference type="OrthoDB" id="7281195at2"/>
<accession>A0A1Z5YYK7</accession>
<dbReference type="Proteomes" id="UP000196086">
    <property type="component" value="Unassembled WGS sequence"/>
</dbReference>
<feature type="domain" description="Polysaccharide pyruvyl transferase" evidence="1">
    <location>
        <begin position="75"/>
        <end position="199"/>
    </location>
</feature>
<dbReference type="Pfam" id="PF04230">
    <property type="entry name" value="PS_pyruv_trans"/>
    <property type="match status" value="1"/>
</dbReference>
<gene>
    <name evidence="2" type="ORF">HK14_08185</name>
</gene>
<reference evidence="2 3" key="1">
    <citation type="submission" date="2014-06" db="EMBL/GenBank/DDBJ databases">
        <authorList>
            <person name="Ju J."/>
            <person name="Zhang J."/>
        </authorList>
    </citation>
    <scope>NUCLEOTIDE SEQUENCE [LARGE SCALE GENOMIC DNA]</scope>
    <source>
        <strain evidence="2 3">DsW_47</strain>
    </source>
</reference>